<accession>A0A914WP91</accession>
<dbReference type="Proteomes" id="UP000887566">
    <property type="component" value="Unplaced"/>
</dbReference>
<keyword evidence="1" id="KW-1185">Reference proteome</keyword>
<reference evidence="2" key="1">
    <citation type="submission" date="2022-11" db="UniProtKB">
        <authorList>
            <consortium name="WormBaseParasite"/>
        </authorList>
    </citation>
    <scope>IDENTIFICATION</scope>
</reference>
<evidence type="ECO:0000313" key="1">
    <source>
        <dbReference type="Proteomes" id="UP000887566"/>
    </source>
</evidence>
<sequence length="142" mass="15874">MPAVGSRLTRPTSLKTTRMRQISPTLLTAVRPGVHNAAYSIKPFSSSSYMISGFDSGKRASLSEDKMGVSGLPSIYSVPLISDPRQSMARVFFQTGLLYLERVRPPRTCPIIAPELPTTSLWLRAFNCRQITMSRMTNFFRL</sequence>
<dbReference type="AlphaFoldDB" id="A0A914WP91"/>
<proteinExistence type="predicted"/>
<dbReference type="WBParaSite" id="PSAMB.scaffold4445size14573.g24313.t1">
    <property type="protein sequence ID" value="PSAMB.scaffold4445size14573.g24313.t1"/>
    <property type="gene ID" value="PSAMB.scaffold4445size14573.g24313"/>
</dbReference>
<name>A0A914WP91_9BILA</name>
<protein>
    <submittedName>
        <fullName evidence="2">Uncharacterized protein</fullName>
    </submittedName>
</protein>
<evidence type="ECO:0000313" key="2">
    <source>
        <dbReference type="WBParaSite" id="PSAMB.scaffold4445size14573.g24313.t1"/>
    </source>
</evidence>
<organism evidence="1 2">
    <name type="scientific">Plectus sambesii</name>
    <dbReference type="NCBI Taxonomy" id="2011161"/>
    <lineage>
        <taxon>Eukaryota</taxon>
        <taxon>Metazoa</taxon>
        <taxon>Ecdysozoa</taxon>
        <taxon>Nematoda</taxon>
        <taxon>Chromadorea</taxon>
        <taxon>Plectida</taxon>
        <taxon>Plectina</taxon>
        <taxon>Plectoidea</taxon>
        <taxon>Plectidae</taxon>
        <taxon>Plectus</taxon>
    </lineage>
</organism>